<dbReference type="GO" id="GO:0008289">
    <property type="term" value="F:lipid binding"/>
    <property type="evidence" value="ECO:0007669"/>
    <property type="project" value="UniProtKB-KW"/>
</dbReference>
<dbReference type="RefSeq" id="WP_104850963.1">
    <property type="nucleotide sequence ID" value="NZ_PKOZ01000028.1"/>
</dbReference>
<dbReference type="Gene3D" id="3.40.50.10170">
    <property type="match status" value="1"/>
</dbReference>
<evidence type="ECO:0008006" key="4">
    <source>
        <dbReference type="Google" id="ProtNLM"/>
    </source>
</evidence>
<dbReference type="Pfam" id="PF02645">
    <property type="entry name" value="DegV"/>
    <property type="match status" value="1"/>
</dbReference>
<dbReference type="PROSITE" id="PS51482">
    <property type="entry name" value="DEGV"/>
    <property type="match status" value="1"/>
</dbReference>
<evidence type="ECO:0000256" key="1">
    <source>
        <dbReference type="ARBA" id="ARBA00023121"/>
    </source>
</evidence>
<dbReference type="InterPro" id="IPR043168">
    <property type="entry name" value="DegV_C"/>
</dbReference>
<keyword evidence="3" id="KW-1185">Reference proteome</keyword>
<keyword evidence="1" id="KW-0446">Lipid-binding</keyword>
<evidence type="ECO:0000313" key="2">
    <source>
        <dbReference type="EMBL" id="PQD93675.1"/>
    </source>
</evidence>
<dbReference type="OrthoDB" id="9781230at2"/>
<dbReference type="Proteomes" id="UP000239663">
    <property type="component" value="Unassembled WGS sequence"/>
</dbReference>
<dbReference type="InterPro" id="IPR003797">
    <property type="entry name" value="DegV"/>
</dbReference>
<dbReference type="PANTHER" id="PTHR33434">
    <property type="entry name" value="DEGV DOMAIN-CONTAINING PROTEIN DR_1986-RELATED"/>
    <property type="match status" value="1"/>
</dbReference>
<dbReference type="NCBIfam" id="TIGR00762">
    <property type="entry name" value="DegV"/>
    <property type="match status" value="1"/>
</dbReference>
<evidence type="ECO:0000313" key="3">
    <source>
        <dbReference type="Proteomes" id="UP000239663"/>
    </source>
</evidence>
<protein>
    <recommendedName>
        <fullName evidence="4">DegV family protein</fullName>
    </recommendedName>
</protein>
<dbReference type="EMBL" id="PKOZ01000028">
    <property type="protein sequence ID" value="PQD93675.1"/>
    <property type="molecule type" value="Genomic_DNA"/>
</dbReference>
<dbReference type="Gene3D" id="3.30.1180.10">
    <property type="match status" value="1"/>
</dbReference>
<dbReference type="AlphaFoldDB" id="A0A2S7MV92"/>
<dbReference type="InterPro" id="IPR050270">
    <property type="entry name" value="DegV_domain_contain"/>
</dbReference>
<reference evidence="2 3" key="1">
    <citation type="submission" date="2017-12" db="EMBL/GenBank/DDBJ databases">
        <title>Taxonomic description and draft genome of Pradoshia cofamensis Gen. nov., sp. nov., a thermotolerant bacillale isolated from anterior gut of earthworm Eisenia fetida.</title>
        <authorList>
            <person name="Saha T."/>
            <person name="Chakraborty R."/>
        </authorList>
    </citation>
    <scope>NUCLEOTIDE SEQUENCE [LARGE SCALE GENOMIC DNA]</scope>
    <source>
        <strain evidence="2 3">EAG3</strain>
    </source>
</reference>
<sequence length="284" mass="31462">MKNISIITDGSCDIPVEVIEKYDIKLIPLHFHFEDNIEYGSERTMASEEFYRRLANGEIAKTSASSPSSAIDLMKEELDKGNDVICVALSSSLSCTFNNIRLASLELLDSYPNQRITVIDSLTASMAMGMMVIKACMMRDERYSYDQIVDYLDETKHAYHVEFYVNDLQYLARGGRLNPAIAKIGGLIGIKPILSVTDNGAIESVCKARKTSGAIKQIKDRFLASSTEKEIICILHSNNLDKALALKADLELEENFSQVFITEIGPSIGSHTGPECLGLAYLKN</sequence>
<accession>A0A2S7MV92</accession>
<gene>
    <name evidence="2" type="ORF">CYL18_18605</name>
</gene>
<proteinExistence type="predicted"/>
<comment type="caution">
    <text evidence="2">The sequence shown here is derived from an EMBL/GenBank/DDBJ whole genome shotgun (WGS) entry which is preliminary data.</text>
</comment>
<organism evidence="2 3">
    <name type="scientific">Pradoshia eiseniae</name>
    <dbReference type="NCBI Taxonomy" id="2064768"/>
    <lineage>
        <taxon>Bacteria</taxon>
        <taxon>Bacillati</taxon>
        <taxon>Bacillota</taxon>
        <taxon>Bacilli</taxon>
        <taxon>Bacillales</taxon>
        <taxon>Bacillaceae</taxon>
        <taxon>Pradoshia</taxon>
    </lineage>
</organism>
<dbReference type="SUPFAM" id="SSF82549">
    <property type="entry name" value="DAK1/DegV-like"/>
    <property type="match status" value="1"/>
</dbReference>
<name>A0A2S7MV92_9BACI</name>
<dbReference type="PANTHER" id="PTHR33434:SF2">
    <property type="entry name" value="FATTY ACID-BINDING PROTEIN TM_1468"/>
    <property type="match status" value="1"/>
</dbReference>